<evidence type="ECO:0000313" key="1">
    <source>
        <dbReference type="EMBL" id="CAG9765578.1"/>
    </source>
</evidence>
<keyword evidence="2" id="KW-1185">Reference proteome</keyword>
<accession>A0A9N9MJK7</accession>
<dbReference type="AlphaFoldDB" id="A0A9N9MJK7"/>
<dbReference type="PANTHER" id="PTHR45749">
    <property type="match status" value="1"/>
</dbReference>
<organism evidence="1 2">
    <name type="scientific">Ceutorhynchus assimilis</name>
    <name type="common">cabbage seed weevil</name>
    <dbReference type="NCBI Taxonomy" id="467358"/>
    <lineage>
        <taxon>Eukaryota</taxon>
        <taxon>Metazoa</taxon>
        <taxon>Ecdysozoa</taxon>
        <taxon>Arthropoda</taxon>
        <taxon>Hexapoda</taxon>
        <taxon>Insecta</taxon>
        <taxon>Pterygota</taxon>
        <taxon>Neoptera</taxon>
        <taxon>Endopterygota</taxon>
        <taxon>Coleoptera</taxon>
        <taxon>Polyphaga</taxon>
        <taxon>Cucujiformia</taxon>
        <taxon>Curculionidae</taxon>
        <taxon>Ceutorhynchinae</taxon>
        <taxon>Ceutorhynchus</taxon>
    </lineage>
</organism>
<protein>
    <recommendedName>
        <fullName evidence="3">DUF4371 domain-containing protein</fullName>
    </recommendedName>
</protein>
<dbReference type="Proteomes" id="UP001152799">
    <property type="component" value="Chromosome 3"/>
</dbReference>
<gene>
    <name evidence="1" type="ORF">CEUTPL_LOCUS6183</name>
</gene>
<dbReference type="OrthoDB" id="6741521at2759"/>
<reference evidence="1" key="1">
    <citation type="submission" date="2022-01" db="EMBL/GenBank/DDBJ databases">
        <authorList>
            <person name="King R."/>
        </authorList>
    </citation>
    <scope>NUCLEOTIDE SEQUENCE</scope>
</reference>
<sequence length="127" mass="14684">MDKNWSRIGITDLNHLHEKIKKHEFSKSHLHASTEFALLGKVNIAQQLSSAYRLGIAKHNETVRKNRHILSRIISCVKFCGVFELALRGHDEKEDCLNRGIFKELINYSAELDNMLKEHLENSSVFK</sequence>
<proteinExistence type="predicted"/>
<evidence type="ECO:0000313" key="2">
    <source>
        <dbReference type="Proteomes" id="UP001152799"/>
    </source>
</evidence>
<evidence type="ECO:0008006" key="3">
    <source>
        <dbReference type="Google" id="ProtNLM"/>
    </source>
</evidence>
<dbReference type="PANTHER" id="PTHR45749:SF28">
    <property type="entry name" value="ZINC FINGER MYM-TYPE PROTEIN 1-LIKE-RELATED"/>
    <property type="match status" value="1"/>
</dbReference>
<name>A0A9N9MJK7_9CUCU</name>
<dbReference type="EMBL" id="OU892279">
    <property type="protein sequence ID" value="CAG9765578.1"/>
    <property type="molecule type" value="Genomic_DNA"/>
</dbReference>